<dbReference type="SUPFAM" id="SSF47391">
    <property type="entry name" value="Dimerization-anchoring domain of cAMP-dependent PK regulatory subunit"/>
    <property type="match status" value="1"/>
</dbReference>
<dbReference type="Proteomes" id="UP000663854">
    <property type="component" value="Unassembled WGS sequence"/>
</dbReference>
<name>A0A813P831_9BILA</name>
<dbReference type="EMBL" id="CAJOAX010000876">
    <property type="protein sequence ID" value="CAF3661869.1"/>
    <property type="molecule type" value="Genomic_DNA"/>
</dbReference>
<reference evidence="2" key="1">
    <citation type="submission" date="2021-02" db="EMBL/GenBank/DDBJ databases">
        <authorList>
            <person name="Nowell W R."/>
        </authorList>
    </citation>
    <scope>NUCLEOTIDE SEQUENCE</scope>
</reference>
<accession>A0A813P831</accession>
<proteinExistence type="predicted"/>
<gene>
    <name evidence="5" type="ORF">JBS370_LOCUS28060</name>
    <name evidence="2" type="ORF">JXQ802_LOCUS1479</name>
    <name evidence="4" type="ORF">OTI717_LOCUS9984</name>
    <name evidence="1" type="ORF">PYM288_LOCUS522</name>
    <name evidence="3" type="ORF">ZHD862_LOCUS1670</name>
</gene>
<organism evidence="2 6">
    <name type="scientific">Rotaria sordida</name>
    <dbReference type="NCBI Taxonomy" id="392033"/>
    <lineage>
        <taxon>Eukaryota</taxon>
        <taxon>Metazoa</taxon>
        <taxon>Spiralia</taxon>
        <taxon>Gnathifera</taxon>
        <taxon>Rotifera</taxon>
        <taxon>Eurotatoria</taxon>
        <taxon>Bdelloidea</taxon>
        <taxon>Philodinida</taxon>
        <taxon>Philodinidae</taxon>
        <taxon>Rotaria</taxon>
    </lineage>
</organism>
<evidence type="ECO:0000313" key="6">
    <source>
        <dbReference type="Proteomes" id="UP000663870"/>
    </source>
</evidence>
<dbReference type="Proteomes" id="UP000663864">
    <property type="component" value="Unassembled WGS sequence"/>
</dbReference>
<dbReference type="Proteomes" id="UP000663823">
    <property type="component" value="Unassembled WGS sequence"/>
</dbReference>
<dbReference type="Proteomes" id="UP000663870">
    <property type="component" value="Unassembled WGS sequence"/>
</dbReference>
<dbReference type="AlphaFoldDB" id="A0A813P831"/>
<evidence type="ECO:0000313" key="3">
    <source>
        <dbReference type="EMBL" id="CAF0786413.1"/>
    </source>
</evidence>
<evidence type="ECO:0000313" key="5">
    <source>
        <dbReference type="EMBL" id="CAF4032886.1"/>
    </source>
</evidence>
<dbReference type="EMBL" id="CAJOBD010005496">
    <property type="protein sequence ID" value="CAF4032886.1"/>
    <property type="molecule type" value="Genomic_DNA"/>
</dbReference>
<dbReference type="EMBL" id="CAJNOH010000002">
    <property type="protein sequence ID" value="CAF0725337.1"/>
    <property type="molecule type" value="Genomic_DNA"/>
</dbReference>
<dbReference type="EMBL" id="CAJNOT010000029">
    <property type="protein sequence ID" value="CAF0786413.1"/>
    <property type="molecule type" value="Genomic_DNA"/>
</dbReference>
<protein>
    <submittedName>
        <fullName evidence="2">Uncharacterized protein</fullName>
    </submittedName>
</protein>
<sequence>MSSLLKTNEDPVSERKKLYISERQIPILFEALMAGLMNYEPDDHYDFIIDSLIKMQKQKLPLQWDTFIQMHDKNK</sequence>
<comment type="caution">
    <text evidence="2">The sequence shown here is derived from an EMBL/GenBank/DDBJ whole genome shotgun (WGS) entry which is preliminary data.</text>
</comment>
<evidence type="ECO:0000313" key="4">
    <source>
        <dbReference type="EMBL" id="CAF3661869.1"/>
    </source>
</evidence>
<dbReference type="Proteomes" id="UP000663836">
    <property type="component" value="Unassembled WGS sequence"/>
</dbReference>
<evidence type="ECO:0000313" key="2">
    <source>
        <dbReference type="EMBL" id="CAF0747272.1"/>
    </source>
</evidence>
<keyword evidence="6" id="KW-1185">Reference proteome</keyword>
<evidence type="ECO:0000313" key="1">
    <source>
        <dbReference type="EMBL" id="CAF0725337.1"/>
    </source>
</evidence>
<dbReference type="EMBL" id="CAJNOL010000016">
    <property type="protein sequence ID" value="CAF0747272.1"/>
    <property type="molecule type" value="Genomic_DNA"/>
</dbReference>